<evidence type="ECO:0000256" key="6">
    <source>
        <dbReference type="SAM" id="MobiDB-lite"/>
    </source>
</evidence>
<evidence type="ECO:0000313" key="10">
    <source>
        <dbReference type="EMBL" id="KAK9786895.1"/>
    </source>
</evidence>
<feature type="binding site" evidence="5">
    <location>
        <position position="574"/>
    </location>
    <ligand>
        <name>ATP</name>
        <dbReference type="ChEBI" id="CHEBI:30616"/>
    </ligand>
</feature>
<proteinExistence type="predicted"/>
<organism evidence="10 11">
    <name type="scientific">Symbiochloris irregularis</name>
    <dbReference type="NCBI Taxonomy" id="706552"/>
    <lineage>
        <taxon>Eukaryota</taxon>
        <taxon>Viridiplantae</taxon>
        <taxon>Chlorophyta</taxon>
        <taxon>core chlorophytes</taxon>
        <taxon>Trebouxiophyceae</taxon>
        <taxon>Trebouxiales</taxon>
        <taxon>Trebouxiaceae</taxon>
        <taxon>Symbiochloris</taxon>
    </lineage>
</organism>
<dbReference type="FunFam" id="3.30.200.20:FF:000180">
    <property type="entry name" value="serine/threonine-protein kinase STY46-like"/>
    <property type="match status" value="1"/>
</dbReference>
<dbReference type="Pfam" id="PF07714">
    <property type="entry name" value="PK_Tyr_Ser-Thr"/>
    <property type="match status" value="1"/>
</dbReference>
<keyword evidence="7" id="KW-1133">Transmembrane helix</keyword>
<dbReference type="GO" id="GO:0004674">
    <property type="term" value="F:protein serine/threonine kinase activity"/>
    <property type="evidence" value="ECO:0007669"/>
    <property type="project" value="TreeGrafter"/>
</dbReference>
<keyword evidence="4 5" id="KW-0067">ATP-binding</keyword>
<keyword evidence="11" id="KW-1185">Reference proteome</keyword>
<keyword evidence="3" id="KW-0418">Kinase</keyword>
<keyword evidence="7" id="KW-0812">Transmembrane</keyword>
<evidence type="ECO:0000256" key="2">
    <source>
        <dbReference type="ARBA" id="ARBA00022741"/>
    </source>
</evidence>
<dbReference type="InterPro" id="IPR051681">
    <property type="entry name" value="Ser/Thr_Kinases-Pseudokinases"/>
</dbReference>
<protein>
    <recommendedName>
        <fullName evidence="9">Protein kinase domain-containing protein</fullName>
    </recommendedName>
</protein>
<keyword evidence="8" id="KW-0732">Signal</keyword>
<feature type="domain" description="Protein kinase" evidence="9">
    <location>
        <begin position="546"/>
        <end position="789"/>
    </location>
</feature>
<dbReference type="PROSITE" id="PS00107">
    <property type="entry name" value="PROTEIN_KINASE_ATP"/>
    <property type="match status" value="1"/>
</dbReference>
<feature type="compositionally biased region" description="Polar residues" evidence="6">
    <location>
        <begin position="477"/>
        <end position="496"/>
    </location>
</feature>
<evidence type="ECO:0000256" key="1">
    <source>
        <dbReference type="ARBA" id="ARBA00022679"/>
    </source>
</evidence>
<name>A0AAW1NMJ1_9CHLO</name>
<feature type="compositionally biased region" description="Polar residues" evidence="6">
    <location>
        <begin position="457"/>
        <end position="468"/>
    </location>
</feature>
<keyword evidence="7" id="KW-0472">Membrane</keyword>
<dbReference type="PROSITE" id="PS50011">
    <property type="entry name" value="PROTEIN_KINASE_DOM"/>
    <property type="match status" value="1"/>
</dbReference>
<dbReference type="InterPro" id="IPR001245">
    <property type="entry name" value="Ser-Thr/Tyr_kinase_cat_dom"/>
</dbReference>
<feature type="signal peptide" evidence="8">
    <location>
        <begin position="1"/>
        <end position="20"/>
    </location>
</feature>
<sequence length="789" mass="84631">MTRAELAWAAVTALALLAQAQGLSDVSPVPAGAAPFNTFSRVLAQTPSPPPPSPASGNYSDDWWNAQFNALRAAPGVNATLLTACSANESAPLPSVNCTGNLANYSSGVSVNYSTGCITENGANYNGTLVPSPLNLQITQTAAECCNLCAQVNSETLPFPCNSWVWCGNPTGCCGLQGGCVQSSTNSAGIASMLPFGVCTLKYMYQVKQDQAYQSQTPVYWYRPADVLAWPGWNGGAASQQCKSFTSGVYISYWQTSVNPLPTTPSGFNMYPAEDIPGSDYGCAGSQDPTPTQYCRQYGNLTAVAEGCTNDPECQAFSYQDQGCCGQTQPVGFRKRLPFPEAIQECPVLLPYSKLYVQPSRLQASAQSASSSSNTGAIVGGVVGGIVGGLALLAAVAVGIAMTLKRRRGSWPAWFPIKRDPALATAMSRRHLPVSDGSPRPSGGSVQVPLTADLNHSGASSAPSTFQGRMSAPDSGVSATFNTRPSAKSGSLSTLPTFDAPSSPEPTDGANAGTKVLNNMKALRRSSTKEEWEINPDDIQIAKKEDGRDHFLGGGGFGVVFKGWRNGVDPVAVKVLKGEQDARLTDAFIKEIDILRRARHPHVVQYLGAVVQGNRMLLVCEYCEGGDLWTALSQHDSQFQWYKRGRNVACDVAQALNYLHSYNTIHFDLKSANILLSRDGTAKVADVGLARIMKSSHYTKVGMQATWSWAAPEVILGQKCTVKADVYSFGICIWEIVTQEIPVRGQLRPIEVPKECPEDVRDLYWSCTDPDPDKRPDMRGIIEALKKHQ</sequence>
<accession>A0AAW1NMJ1</accession>
<comment type="caution">
    <text evidence="10">The sequence shown here is derived from an EMBL/GenBank/DDBJ whole genome shotgun (WGS) entry which is preliminary data.</text>
</comment>
<dbReference type="InterPro" id="IPR011009">
    <property type="entry name" value="Kinase-like_dom_sf"/>
</dbReference>
<evidence type="ECO:0000256" key="3">
    <source>
        <dbReference type="ARBA" id="ARBA00022777"/>
    </source>
</evidence>
<feature type="chain" id="PRO_5043441442" description="Protein kinase domain-containing protein" evidence="8">
    <location>
        <begin position="21"/>
        <end position="789"/>
    </location>
</feature>
<feature type="region of interest" description="Disordered" evidence="6">
    <location>
        <begin position="430"/>
        <end position="513"/>
    </location>
</feature>
<dbReference type="AlphaFoldDB" id="A0AAW1NMJ1"/>
<dbReference type="EMBL" id="JALJOQ010000262">
    <property type="protein sequence ID" value="KAK9786895.1"/>
    <property type="molecule type" value="Genomic_DNA"/>
</dbReference>
<dbReference type="Gene3D" id="1.10.510.10">
    <property type="entry name" value="Transferase(Phosphotransferase) domain 1"/>
    <property type="match status" value="1"/>
</dbReference>
<keyword evidence="2 5" id="KW-0547">Nucleotide-binding</keyword>
<feature type="transmembrane region" description="Helical" evidence="7">
    <location>
        <begin position="377"/>
        <end position="401"/>
    </location>
</feature>
<evidence type="ECO:0000313" key="11">
    <source>
        <dbReference type="Proteomes" id="UP001465755"/>
    </source>
</evidence>
<evidence type="ECO:0000256" key="4">
    <source>
        <dbReference type="ARBA" id="ARBA00022840"/>
    </source>
</evidence>
<keyword evidence="1" id="KW-0808">Transferase</keyword>
<dbReference type="GO" id="GO:0005524">
    <property type="term" value="F:ATP binding"/>
    <property type="evidence" value="ECO:0007669"/>
    <property type="project" value="UniProtKB-UniRule"/>
</dbReference>
<gene>
    <name evidence="10" type="ORF">WJX73_008911</name>
</gene>
<evidence type="ECO:0000256" key="5">
    <source>
        <dbReference type="PROSITE-ProRule" id="PRU10141"/>
    </source>
</evidence>
<dbReference type="SMART" id="SM00220">
    <property type="entry name" value="S_TKc"/>
    <property type="match status" value="1"/>
</dbReference>
<evidence type="ECO:0000259" key="9">
    <source>
        <dbReference type="PROSITE" id="PS50011"/>
    </source>
</evidence>
<dbReference type="SUPFAM" id="SSF56112">
    <property type="entry name" value="Protein kinase-like (PK-like)"/>
    <property type="match status" value="1"/>
</dbReference>
<dbReference type="InterPro" id="IPR000719">
    <property type="entry name" value="Prot_kinase_dom"/>
</dbReference>
<dbReference type="InterPro" id="IPR017441">
    <property type="entry name" value="Protein_kinase_ATP_BS"/>
</dbReference>
<dbReference type="Proteomes" id="UP001465755">
    <property type="component" value="Unassembled WGS sequence"/>
</dbReference>
<reference evidence="10 11" key="1">
    <citation type="journal article" date="2024" name="Nat. Commun.">
        <title>Phylogenomics reveals the evolutionary origins of lichenization in chlorophyte algae.</title>
        <authorList>
            <person name="Puginier C."/>
            <person name="Libourel C."/>
            <person name="Otte J."/>
            <person name="Skaloud P."/>
            <person name="Haon M."/>
            <person name="Grisel S."/>
            <person name="Petersen M."/>
            <person name="Berrin J.G."/>
            <person name="Delaux P.M."/>
            <person name="Dal Grande F."/>
            <person name="Keller J."/>
        </authorList>
    </citation>
    <scope>NUCLEOTIDE SEQUENCE [LARGE SCALE GENOMIC DNA]</scope>
    <source>
        <strain evidence="10 11">SAG 2036</strain>
    </source>
</reference>
<dbReference type="PANTHER" id="PTHR44329">
    <property type="entry name" value="SERINE/THREONINE-PROTEIN KINASE TNNI3K-RELATED"/>
    <property type="match status" value="1"/>
</dbReference>
<evidence type="ECO:0000256" key="7">
    <source>
        <dbReference type="SAM" id="Phobius"/>
    </source>
</evidence>
<evidence type="ECO:0000256" key="8">
    <source>
        <dbReference type="SAM" id="SignalP"/>
    </source>
</evidence>